<dbReference type="GO" id="GO:0050286">
    <property type="term" value="F:sorbitol-6-phosphatase activity"/>
    <property type="evidence" value="ECO:0007669"/>
    <property type="project" value="UniProtKB-EC"/>
</dbReference>
<dbReference type="Gene3D" id="1.10.150.240">
    <property type="entry name" value="Putative phosphatase, domain 2"/>
    <property type="match status" value="1"/>
</dbReference>
<proteinExistence type="predicted"/>
<comment type="caution">
    <text evidence="1">The sequence shown here is derived from an EMBL/GenBank/DDBJ whole genome shotgun (WGS) entry which is preliminary data.</text>
</comment>
<dbReference type="Proteomes" id="UP001234216">
    <property type="component" value="Unassembled WGS sequence"/>
</dbReference>
<protein>
    <submittedName>
        <fullName evidence="1">Sugar-phosphatase</fullName>
        <ecNumber evidence="1">3.1.3.22</ecNumber>
        <ecNumber evidence="1">3.1.3.23</ecNumber>
        <ecNumber evidence="1">3.1.3.50</ecNumber>
    </submittedName>
</protein>
<dbReference type="EC" id="3.1.3.22" evidence="1"/>
<dbReference type="SFLD" id="SFLDS00003">
    <property type="entry name" value="Haloacid_Dehalogenase"/>
    <property type="match status" value="1"/>
</dbReference>
<reference evidence="1" key="1">
    <citation type="submission" date="2023-07" db="EMBL/GenBank/DDBJ databases">
        <title>Comparative genomics of wheat-associated soil bacteria to identify genetic determinants of phenazine resistance.</title>
        <authorList>
            <person name="Mouncey N."/>
        </authorList>
    </citation>
    <scope>NUCLEOTIDE SEQUENCE</scope>
    <source>
        <strain evidence="1">V4I22</strain>
    </source>
</reference>
<dbReference type="InterPro" id="IPR051806">
    <property type="entry name" value="HAD-like_SPP"/>
</dbReference>
<dbReference type="InterPro" id="IPR036412">
    <property type="entry name" value="HAD-like_sf"/>
</dbReference>
<dbReference type="GO" id="GO:0050308">
    <property type="term" value="F:sugar-phosphatase activity"/>
    <property type="evidence" value="ECO:0007669"/>
    <property type="project" value="UniProtKB-EC"/>
</dbReference>
<gene>
    <name evidence="1" type="ORF">QFZ22_000805</name>
</gene>
<name>A0AAW8F6R7_9ACTN</name>
<dbReference type="SFLD" id="SFLDG01129">
    <property type="entry name" value="C1.5:_HAD__Beta-PGM__Phosphata"/>
    <property type="match status" value="1"/>
</dbReference>
<dbReference type="InterPro" id="IPR023214">
    <property type="entry name" value="HAD_sf"/>
</dbReference>
<dbReference type="Pfam" id="PF00702">
    <property type="entry name" value="Hydrolase"/>
    <property type="match status" value="1"/>
</dbReference>
<organism evidence="1 2">
    <name type="scientific">Streptomyces canus</name>
    <dbReference type="NCBI Taxonomy" id="58343"/>
    <lineage>
        <taxon>Bacteria</taxon>
        <taxon>Bacillati</taxon>
        <taxon>Actinomycetota</taxon>
        <taxon>Actinomycetes</taxon>
        <taxon>Kitasatosporales</taxon>
        <taxon>Streptomycetaceae</taxon>
        <taxon>Streptomyces</taxon>
        <taxon>Streptomyces aurantiacus group</taxon>
    </lineage>
</organism>
<keyword evidence="1" id="KW-0378">Hydrolase</keyword>
<dbReference type="Gene3D" id="3.40.50.1000">
    <property type="entry name" value="HAD superfamily/HAD-like"/>
    <property type="match status" value="1"/>
</dbReference>
<dbReference type="EC" id="3.1.3.50" evidence="1"/>
<dbReference type="PANTHER" id="PTHR43481">
    <property type="entry name" value="FRUCTOSE-1-PHOSPHATE PHOSPHATASE"/>
    <property type="match status" value="1"/>
</dbReference>
<dbReference type="EC" id="3.1.3.23" evidence="1"/>
<dbReference type="GO" id="GO:0050084">
    <property type="term" value="F:mannitol-1-phosphatase activity"/>
    <property type="evidence" value="ECO:0007669"/>
    <property type="project" value="UniProtKB-EC"/>
</dbReference>
<dbReference type="EMBL" id="JAUSZV010000005">
    <property type="protein sequence ID" value="MDQ0904820.1"/>
    <property type="molecule type" value="Genomic_DNA"/>
</dbReference>
<evidence type="ECO:0000313" key="2">
    <source>
        <dbReference type="Proteomes" id="UP001234216"/>
    </source>
</evidence>
<accession>A0AAW8F6R7</accession>
<dbReference type="InterPro" id="IPR023198">
    <property type="entry name" value="PGP-like_dom2"/>
</dbReference>
<sequence length="272" mass="29505">MDSAELYDILTARVALRAATEQAWKWVVLVGLDAVVLSGMIFRFSWHDHGVTSERVQPGLRKCVLFDVDGTLIDAVDNQRGVWARWAGRYGLDATEVYRVALRTRPMETFAKVAPDQDPRECLAALHELEDEDVRSGVYTAFDGASELLGILPSGAWALVTSNYEHRVRGRFARTGLPVPRVIVDAAAVEEGKPSPVPYLLAAEQLGVRPENCLVVEDAPSGVEAGLRAGMTVWGVNTAAAVTGVHRHFASLREAVPDILAFARLEGSAGMG</sequence>
<dbReference type="PANTHER" id="PTHR43481:SF4">
    <property type="entry name" value="GLYCEROL-1-PHOSPHATE PHOSPHOHYDROLASE 1-RELATED"/>
    <property type="match status" value="1"/>
</dbReference>
<dbReference type="InterPro" id="IPR006439">
    <property type="entry name" value="HAD-SF_hydro_IA"/>
</dbReference>
<evidence type="ECO:0000313" key="1">
    <source>
        <dbReference type="EMBL" id="MDQ0904820.1"/>
    </source>
</evidence>
<dbReference type="AlphaFoldDB" id="A0AAW8F6R7"/>
<dbReference type="SUPFAM" id="SSF56784">
    <property type="entry name" value="HAD-like"/>
    <property type="match status" value="1"/>
</dbReference>
<dbReference type="NCBIfam" id="TIGR01509">
    <property type="entry name" value="HAD-SF-IA-v3"/>
    <property type="match status" value="1"/>
</dbReference>